<feature type="transmembrane region" description="Helical" evidence="2">
    <location>
        <begin position="78"/>
        <end position="99"/>
    </location>
</feature>
<sequence>MNLNNQTPNTLATSEASFSPSPFQADSSQINLKPQQQQKSPLKFKRIAIVLFFYLRHLVIETMLPMSLFYNLTPNLGALYAMLISASFPAISVLFTIIVSRRFEPIPILIVSLIVIGYLLSLTGDPKLIQLNTPIANTILTISYLATINCELPLIHYFARPWLTLNNAEAIKKFDAQQRLIQFREINRFVTYIWAAGLISLSIIISILVFTVELWLLNILCPLIINLGILGLVLWTGWYCGSKARIIIASGELGLDNC</sequence>
<feature type="transmembrane region" description="Helical" evidence="2">
    <location>
        <begin position="215"/>
        <end position="235"/>
    </location>
</feature>
<keyword evidence="4" id="KW-1185">Reference proteome</keyword>
<dbReference type="NCBIfam" id="NF041646">
    <property type="entry name" value="VC0807_fam"/>
    <property type="match status" value="1"/>
</dbReference>
<evidence type="ECO:0000256" key="2">
    <source>
        <dbReference type="SAM" id="Phobius"/>
    </source>
</evidence>
<feature type="transmembrane region" description="Helical" evidence="2">
    <location>
        <begin position="106"/>
        <end position="123"/>
    </location>
</feature>
<keyword evidence="2" id="KW-1133">Transmembrane helix</keyword>
<evidence type="ECO:0000313" key="4">
    <source>
        <dbReference type="Proteomes" id="UP000070444"/>
    </source>
</evidence>
<dbReference type="EMBL" id="KQ964419">
    <property type="protein sequence ID" value="KXN74900.1"/>
    <property type="molecule type" value="Genomic_DNA"/>
</dbReference>
<gene>
    <name evidence="3" type="ORF">CONCODRAFT_1971</name>
</gene>
<proteinExistence type="predicted"/>
<name>A0A137PIV3_CONC2</name>
<keyword evidence="2" id="KW-0472">Membrane</keyword>
<dbReference type="AlphaFoldDB" id="A0A137PIV3"/>
<reference evidence="3 4" key="1">
    <citation type="journal article" date="2015" name="Genome Biol. Evol.">
        <title>Phylogenomic analyses indicate that early fungi evolved digesting cell walls of algal ancestors of land plants.</title>
        <authorList>
            <person name="Chang Y."/>
            <person name="Wang S."/>
            <person name="Sekimoto S."/>
            <person name="Aerts A.L."/>
            <person name="Choi C."/>
            <person name="Clum A."/>
            <person name="LaButti K.M."/>
            <person name="Lindquist E.A."/>
            <person name="Yee Ngan C."/>
            <person name="Ohm R.A."/>
            <person name="Salamov A.A."/>
            <person name="Grigoriev I.V."/>
            <person name="Spatafora J.W."/>
            <person name="Berbee M.L."/>
        </authorList>
    </citation>
    <scope>NUCLEOTIDE SEQUENCE [LARGE SCALE GENOMIC DNA]</scope>
    <source>
        <strain evidence="3 4">NRRL 28638</strain>
    </source>
</reference>
<evidence type="ECO:0000256" key="1">
    <source>
        <dbReference type="SAM" id="MobiDB-lite"/>
    </source>
</evidence>
<accession>A0A137PIV3</accession>
<protein>
    <submittedName>
        <fullName evidence="3">Uncharacterized protein</fullName>
    </submittedName>
</protein>
<feature type="transmembrane region" description="Helical" evidence="2">
    <location>
        <begin position="47"/>
        <end position="72"/>
    </location>
</feature>
<feature type="region of interest" description="Disordered" evidence="1">
    <location>
        <begin position="1"/>
        <end position="37"/>
    </location>
</feature>
<organism evidence="3 4">
    <name type="scientific">Conidiobolus coronatus (strain ATCC 28846 / CBS 209.66 / NRRL 28638)</name>
    <name type="common">Delacroixia coronata</name>
    <dbReference type="NCBI Taxonomy" id="796925"/>
    <lineage>
        <taxon>Eukaryota</taxon>
        <taxon>Fungi</taxon>
        <taxon>Fungi incertae sedis</taxon>
        <taxon>Zoopagomycota</taxon>
        <taxon>Entomophthoromycotina</taxon>
        <taxon>Entomophthoromycetes</taxon>
        <taxon>Entomophthorales</taxon>
        <taxon>Ancylistaceae</taxon>
        <taxon>Conidiobolus</taxon>
    </lineage>
</organism>
<feature type="transmembrane region" description="Helical" evidence="2">
    <location>
        <begin position="135"/>
        <end position="159"/>
    </location>
</feature>
<keyword evidence="2" id="KW-0812">Transmembrane</keyword>
<dbReference type="Proteomes" id="UP000070444">
    <property type="component" value="Unassembled WGS sequence"/>
</dbReference>
<evidence type="ECO:0000313" key="3">
    <source>
        <dbReference type="EMBL" id="KXN74900.1"/>
    </source>
</evidence>
<feature type="transmembrane region" description="Helical" evidence="2">
    <location>
        <begin position="189"/>
        <end position="209"/>
    </location>
</feature>
<feature type="compositionally biased region" description="Polar residues" evidence="1">
    <location>
        <begin position="1"/>
        <end position="31"/>
    </location>
</feature>